<dbReference type="AlphaFoldDB" id="A0A432JIE2"/>
<dbReference type="InterPro" id="IPR007438">
    <property type="entry name" value="DUF488"/>
</dbReference>
<dbReference type="PANTHER" id="PTHR39337:SF1">
    <property type="entry name" value="BLR5642 PROTEIN"/>
    <property type="match status" value="1"/>
</dbReference>
<gene>
    <name evidence="1" type="ORF">DSL92_08035</name>
</gene>
<dbReference type="Pfam" id="PF04343">
    <property type="entry name" value="DUF488"/>
    <property type="match status" value="1"/>
</dbReference>
<organism evidence="1">
    <name type="scientific">Billgrantia gudaonensis</name>
    <dbReference type="NCBI Taxonomy" id="376427"/>
    <lineage>
        <taxon>Bacteria</taxon>
        <taxon>Pseudomonadati</taxon>
        <taxon>Pseudomonadota</taxon>
        <taxon>Gammaproteobacteria</taxon>
        <taxon>Oceanospirillales</taxon>
        <taxon>Halomonadaceae</taxon>
        <taxon>Billgrantia</taxon>
    </lineage>
</organism>
<dbReference type="PANTHER" id="PTHR39337">
    <property type="entry name" value="BLR5642 PROTEIN"/>
    <property type="match status" value="1"/>
</dbReference>
<dbReference type="EMBL" id="RXHI01000025">
    <property type="protein sequence ID" value="RUA22066.1"/>
    <property type="molecule type" value="Genomic_DNA"/>
</dbReference>
<comment type="caution">
    <text evidence="1">The sequence shown here is derived from an EMBL/GenBank/DDBJ whole genome shotgun (WGS) entry which is preliminary data.</text>
</comment>
<protein>
    <submittedName>
        <fullName evidence="1">DUF488 domain-containing protein</fullName>
    </submittedName>
</protein>
<reference evidence="1" key="1">
    <citation type="submission" date="2018-12" db="EMBL/GenBank/DDBJ databases">
        <authorList>
            <person name="Jadhav K."/>
            <person name="Kushwaha B."/>
            <person name="Jadhav I."/>
        </authorList>
    </citation>
    <scope>NUCLEOTIDE SEQUENCE [LARGE SCALE GENOMIC DNA]</scope>
    <source>
        <strain evidence="1">SBS 10</strain>
    </source>
</reference>
<sequence length="90" mass="9936">MALFTAGYEGIDIDTFLKRLRDAGVDKVIDVRQYPISRKPGFSKTAFSSRLRAAGIDYEHIRELGCPSRFANSTRRTVTGLAIRAASALT</sequence>
<accession>A0A432JIE2</accession>
<evidence type="ECO:0000313" key="1">
    <source>
        <dbReference type="EMBL" id="RUA22066.1"/>
    </source>
</evidence>
<proteinExistence type="predicted"/>
<name>A0A432JIE2_9GAMM</name>